<feature type="domain" description="DUF7605" evidence="2">
    <location>
        <begin position="508"/>
        <end position="666"/>
    </location>
</feature>
<dbReference type="EMBL" id="MU006781">
    <property type="protein sequence ID" value="KAF2642852.1"/>
    <property type="molecule type" value="Genomic_DNA"/>
</dbReference>
<sequence>MDDAPGSPLFELEDDCELDSESFQLETEFSFDAAPVADLCHSSDEDVKPTVKCDEDETTKRKRSAVDPEIAAYFDRRIQEFAQLHSDSKSRHLPTSEPLPDLPVYHELFPRAQDQAISIVRNLQETVASGETDTESSYMLDCLEQIATPNNPESRTICLYGNCGVSKSSLVNAILGLEDDDSNDVSSVDLGKPAFKTFLALFSDKLEFQDEVAATKFLARARSRDDEKILAKLLSWTKVIYTELTKLGSVIYIYTHTATDLNRRLDPFSQHCEDPIIQGTSLRCFIFPFVKVIRKSLFNPILAKGIVLVDLPDLYEEVGAGIENIRKRSRTGFQEDNYAELGNKRELYQYLKKHIMIKRTEILVAARNEKIRANMKRWYSSATNDPQPLSVFCVSSKCYMAHIKGFLLLEPPLLSVAVTEIPLVRSYLFTVACNGGKGNALKHYYVQIRSLLRQMELSCNGYKPMMKRDHLVRIVQNAQKGVSKSLNNVRQELHKRSITPIIVKFSTEDSWIEKASMLCEKWSKYTFAGHAAFMKHNGNWKTVACGKANWNASLLEVVRDDIQPLLDQLHLDVSYAFKTETMEAMSELVDEMEQELIDNLDSSKRIEFRVFFDILHDRKRTMSNIIEKATKNMQDQILRLNNDALNDGPQSPLTIRMAKIYKDSLKAPTDKIRRTKHAARSAHFRDTVCMRKTSPYLSIKRYLEKEFNKIMSDLDTSTNLHTSMKDGCQTIFKGIMHDFNKVCPDHEDKGVQALKRRDKLGKKVQEGRDYLEGPLMETILECGIEMVSVQYHWRNLGDRIGACVLTLNWWVGADMEDRITFDGKAMNFISAAELVYEIGKHVTSQ</sequence>
<protein>
    <recommendedName>
        <fullName evidence="2">DUF7605 domain-containing protein</fullName>
    </recommendedName>
</protein>
<reference evidence="3" key="1">
    <citation type="journal article" date="2020" name="Stud. Mycol.">
        <title>101 Dothideomycetes genomes: a test case for predicting lifestyles and emergence of pathogens.</title>
        <authorList>
            <person name="Haridas S."/>
            <person name="Albert R."/>
            <person name="Binder M."/>
            <person name="Bloem J."/>
            <person name="Labutti K."/>
            <person name="Salamov A."/>
            <person name="Andreopoulos B."/>
            <person name="Baker S."/>
            <person name="Barry K."/>
            <person name="Bills G."/>
            <person name="Bluhm B."/>
            <person name="Cannon C."/>
            <person name="Castanera R."/>
            <person name="Culley D."/>
            <person name="Daum C."/>
            <person name="Ezra D."/>
            <person name="Gonzalez J."/>
            <person name="Henrissat B."/>
            <person name="Kuo A."/>
            <person name="Liang C."/>
            <person name="Lipzen A."/>
            <person name="Lutzoni F."/>
            <person name="Magnuson J."/>
            <person name="Mondo S."/>
            <person name="Nolan M."/>
            <person name="Ohm R."/>
            <person name="Pangilinan J."/>
            <person name="Park H.-J."/>
            <person name="Ramirez L."/>
            <person name="Alfaro M."/>
            <person name="Sun H."/>
            <person name="Tritt A."/>
            <person name="Yoshinaga Y."/>
            <person name="Zwiers L.-H."/>
            <person name="Turgeon B."/>
            <person name="Goodwin S."/>
            <person name="Spatafora J."/>
            <person name="Crous P."/>
            <person name="Grigoriev I."/>
        </authorList>
    </citation>
    <scope>NUCLEOTIDE SEQUENCE</scope>
    <source>
        <strain evidence="3">CBS 473.64</strain>
    </source>
</reference>
<dbReference type="Pfam" id="PF24564">
    <property type="entry name" value="DUF7605"/>
    <property type="match status" value="1"/>
</dbReference>
<dbReference type="OrthoDB" id="410198at2759"/>
<dbReference type="InterPro" id="IPR056024">
    <property type="entry name" value="DUF7605"/>
</dbReference>
<accession>A0A6A6S6M8</accession>
<dbReference type="PANTHER" id="PTHR36681">
    <property type="entry name" value="NUCLEAR GTPASE, GERMINAL CENTER-ASSOCIATED, TANDEM DUPLICATE 3"/>
    <property type="match status" value="1"/>
</dbReference>
<dbReference type="PANTHER" id="PTHR36681:SF3">
    <property type="entry name" value="NUCLEAR GTPASE, GERMINAL CENTER-ASSOCIATED, TANDEM DUPLICATE 3"/>
    <property type="match status" value="1"/>
</dbReference>
<feature type="region of interest" description="Disordered" evidence="1">
    <location>
        <begin position="44"/>
        <end position="64"/>
    </location>
</feature>
<evidence type="ECO:0000313" key="3">
    <source>
        <dbReference type="EMBL" id="KAF2642852.1"/>
    </source>
</evidence>
<evidence type="ECO:0000313" key="4">
    <source>
        <dbReference type="Proteomes" id="UP000799753"/>
    </source>
</evidence>
<dbReference type="AlphaFoldDB" id="A0A6A6S6M8"/>
<dbReference type="Proteomes" id="UP000799753">
    <property type="component" value="Unassembled WGS sequence"/>
</dbReference>
<evidence type="ECO:0000259" key="2">
    <source>
        <dbReference type="Pfam" id="PF24564"/>
    </source>
</evidence>
<keyword evidence="4" id="KW-1185">Reference proteome</keyword>
<gene>
    <name evidence="3" type="ORF">P280DRAFT_548265</name>
</gene>
<proteinExistence type="predicted"/>
<name>A0A6A6S6M8_9PLEO</name>
<organism evidence="3 4">
    <name type="scientific">Massarina eburnea CBS 473.64</name>
    <dbReference type="NCBI Taxonomy" id="1395130"/>
    <lineage>
        <taxon>Eukaryota</taxon>
        <taxon>Fungi</taxon>
        <taxon>Dikarya</taxon>
        <taxon>Ascomycota</taxon>
        <taxon>Pezizomycotina</taxon>
        <taxon>Dothideomycetes</taxon>
        <taxon>Pleosporomycetidae</taxon>
        <taxon>Pleosporales</taxon>
        <taxon>Massarineae</taxon>
        <taxon>Massarinaceae</taxon>
        <taxon>Massarina</taxon>
    </lineage>
</organism>
<feature type="compositionally biased region" description="Basic and acidic residues" evidence="1">
    <location>
        <begin position="44"/>
        <end position="53"/>
    </location>
</feature>
<evidence type="ECO:0000256" key="1">
    <source>
        <dbReference type="SAM" id="MobiDB-lite"/>
    </source>
</evidence>